<comment type="caution">
    <text evidence="1">The sequence shown here is derived from an EMBL/GenBank/DDBJ whole genome shotgun (WGS) entry which is preliminary data.</text>
</comment>
<protein>
    <submittedName>
        <fullName evidence="1">Uncharacterized protein</fullName>
    </submittedName>
</protein>
<keyword evidence="2" id="KW-1185">Reference proteome</keyword>
<reference evidence="1 2" key="1">
    <citation type="journal article" date="2022" name="DNA Res.">
        <title>Chromosomal-level genome assembly of the orchid tree Bauhinia variegata (Leguminosae; Cercidoideae) supports the allotetraploid origin hypothesis of Bauhinia.</title>
        <authorList>
            <person name="Zhong Y."/>
            <person name="Chen Y."/>
            <person name="Zheng D."/>
            <person name="Pang J."/>
            <person name="Liu Y."/>
            <person name="Luo S."/>
            <person name="Meng S."/>
            <person name="Qian L."/>
            <person name="Wei D."/>
            <person name="Dai S."/>
            <person name="Zhou R."/>
        </authorList>
    </citation>
    <scope>NUCLEOTIDE SEQUENCE [LARGE SCALE GENOMIC DNA]</scope>
    <source>
        <strain evidence="1">BV-YZ2020</strain>
    </source>
</reference>
<evidence type="ECO:0000313" key="1">
    <source>
        <dbReference type="EMBL" id="KAI4347135.1"/>
    </source>
</evidence>
<sequence>MSLKGDDSVPYSPLLSNPYPYPPAQNVVVVLPSYRRRSSRYERQCLLYCGAVFLFLLLLAAAIFFLYPSDPSVRVVRIRLNHIGVKTSPVPVLDLSFSLTVKVRNRNFFALNYDSLVVSVGYRGRELGIVSSEGGRLKARGSSYINATLNVNGFQVIHDVFYLLKDLAKGVIPFDTHTRVKGELGLLFFNIPLKGTVSCDVLVNTDEQRIVHQDCYP</sequence>
<gene>
    <name evidence="1" type="ORF">L6164_007978</name>
</gene>
<accession>A0ACB9PKQ7</accession>
<dbReference type="Proteomes" id="UP000828941">
    <property type="component" value="Chromosome 4"/>
</dbReference>
<name>A0ACB9PKQ7_BAUVA</name>
<dbReference type="EMBL" id="CM039429">
    <property type="protein sequence ID" value="KAI4347135.1"/>
    <property type="molecule type" value="Genomic_DNA"/>
</dbReference>
<evidence type="ECO:0000313" key="2">
    <source>
        <dbReference type="Proteomes" id="UP000828941"/>
    </source>
</evidence>
<proteinExistence type="predicted"/>
<organism evidence="1 2">
    <name type="scientific">Bauhinia variegata</name>
    <name type="common">Purple orchid tree</name>
    <name type="synonym">Phanera variegata</name>
    <dbReference type="NCBI Taxonomy" id="167791"/>
    <lineage>
        <taxon>Eukaryota</taxon>
        <taxon>Viridiplantae</taxon>
        <taxon>Streptophyta</taxon>
        <taxon>Embryophyta</taxon>
        <taxon>Tracheophyta</taxon>
        <taxon>Spermatophyta</taxon>
        <taxon>Magnoliopsida</taxon>
        <taxon>eudicotyledons</taxon>
        <taxon>Gunneridae</taxon>
        <taxon>Pentapetalae</taxon>
        <taxon>rosids</taxon>
        <taxon>fabids</taxon>
        <taxon>Fabales</taxon>
        <taxon>Fabaceae</taxon>
        <taxon>Cercidoideae</taxon>
        <taxon>Cercideae</taxon>
        <taxon>Bauhiniinae</taxon>
        <taxon>Bauhinia</taxon>
    </lineage>
</organism>